<dbReference type="PANTHER" id="PTHR15588">
    <property type="entry name" value="LSM1"/>
    <property type="match status" value="1"/>
</dbReference>
<dbReference type="Proteomes" id="UP000053201">
    <property type="component" value="Unassembled WGS sequence"/>
</dbReference>
<dbReference type="SMART" id="SM00651">
    <property type="entry name" value="Sm"/>
    <property type="match status" value="1"/>
</dbReference>
<evidence type="ECO:0000256" key="9">
    <source>
        <dbReference type="RuleBase" id="RU365048"/>
    </source>
</evidence>
<dbReference type="AlphaFoldDB" id="A0A0L0HKR0"/>
<dbReference type="GO" id="GO:0003729">
    <property type="term" value="F:mRNA binding"/>
    <property type="evidence" value="ECO:0007669"/>
    <property type="project" value="TreeGrafter"/>
</dbReference>
<feature type="domain" description="Sm" evidence="10">
    <location>
        <begin position="7"/>
        <end position="87"/>
    </location>
</feature>
<evidence type="ECO:0000256" key="3">
    <source>
        <dbReference type="ARBA" id="ARBA00022664"/>
    </source>
</evidence>
<dbReference type="InParanoid" id="A0A0L0HKR0"/>
<dbReference type="RefSeq" id="XP_016609463.1">
    <property type="nucleotide sequence ID" value="XM_016751503.1"/>
</dbReference>
<dbReference type="OMA" id="TLESYMN"/>
<dbReference type="InterPro" id="IPR047575">
    <property type="entry name" value="Sm"/>
</dbReference>
<dbReference type="InterPro" id="IPR044642">
    <property type="entry name" value="PTHR15588"/>
</dbReference>
<evidence type="ECO:0000256" key="4">
    <source>
        <dbReference type="ARBA" id="ARBA00022728"/>
    </source>
</evidence>
<accession>A0A0L0HKR0</accession>
<organism evidence="11 12">
    <name type="scientific">Spizellomyces punctatus (strain DAOM BR117)</name>
    <dbReference type="NCBI Taxonomy" id="645134"/>
    <lineage>
        <taxon>Eukaryota</taxon>
        <taxon>Fungi</taxon>
        <taxon>Fungi incertae sedis</taxon>
        <taxon>Chytridiomycota</taxon>
        <taxon>Chytridiomycota incertae sedis</taxon>
        <taxon>Chytridiomycetes</taxon>
        <taxon>Spizellomycetales</taxon>
        <taxon>Spizellomycetaceae</taxon>
        <taxon>Spizellomyces</taxon>
    </lineage>
</organism>
<comment type="subunit">
    <text evidence="9">LSm subunits form a heteromer with a doughnut shape.</text>
</comment>
<dbReference type="OrthoDB" id="10263346at2759"/>
<evidence type="ECO:0000256" key="8">
    <source>
        <dbReference type="ARBA" id="ARBA00023274"/>
    </source>
</evidence>
<evidence type="ECO:0000256" key="1">
    <source>
        <dbReference type="ARBA" id="ARBA00004123"/>
    </source>
</evidence>
<evidence type="ECO:0000256" key="6">
    <source>
        <dbReference type="ARBA" id="ARBA00023187"/>
    </source>
</evidence>
<dbReference type="Pfam" id="PF01423">
    <property type="entry name" value="LSM"/>
    <property type="match status" value="1"/>
</dbReference>
<dbReference type="InterPro" id="IPR034103">
    <property type="entry name" value="Lsm8"/>
</dbReference>
<dbReference type="InterPro" id="IPR010920">
    <property type="entry name" value="LSM_dom_sf"/>
</dbReference>
<evidence type="ECO:0000313" key="11">
    <source>
        <dbReference type="EMBL" id="KND01424.1"/>
    </source>
</evidence>
<dbReference type="SUPFAM" id="SSF50182">
    <property type="entry name" value="Sm-like ribonucleoproteins"/>
    <property type="match status" value="1"/>
</dbReference>
<evidence type="ECO:0000259" key="10">
    <source>
        <dbReference type="PROSITE" id="PS52002"/>
    </source>
</evidence>
<dbReference type="GO" id="GO:0005682">
    <property type="term" value="C:U5 snRNP"/>
    <property type="evidence" value="ECO:0007669"/>
    <property type="project" value="EnsemblFungi"/>
</dbReference>
<keyword evidence="3 9" id="KW-0507">mRNA processing</keyword>
<dbReference type="EMBL" id="KQ257454">
    <property type="protein sequence ID" value="KND01424.1"/>
    <property type="molecule type" value="Genomic_DNA"/>
</dbReference>
<gene>
    <name evidence="9" type="primary">LSM8</name>
    <name evidence="11" type="ORF">SPPG_03229</name>
</gene>
<keyword evidence="5 9" id="KW-0694">RNA-binding</keyword>
<evidence type="ECO:0000256" key="2">
    <source>
        <dbReference type="ARBA" id="ARBA00006850"/>
    </source>
</evidence>
<dbReference type="GeneID" id="27686761"/>
<proteinExistence type="inferred from homology"/>
<name>A0A0L0HKR0_SPIPD</name>
<dbReference type="PANTHER" id="PTHR15588:SF9">
    <property type="entry name" value="U6 SNRNA-ASSOCIATED SM-LIKE PROTEIN LSM8"/>
    <property type="match status" value="1"/>
</dbReference>
<protein>
    <recommendedName>
        <fullName evidence="9">LSM2-LSM8 complex subunit LSM8</fullName>
    </recommendedName>
</protein>
<comment type="subcellular location">
    <subcellularLocation>
        <location evidence="1 9">Nucleus</location>
    </subcellularLocation>
</comment>
<dbReference type="eggNOG" id="KOG1784">
    <property type="taxonomic scope" value="Eukaryota"/>
</dbReference>
<evidence type="ECO:0000313" key="12">
    <source>
        <dbReference type="Proteomes" id="UP000053201"/>
    </source>
</evidence>
<keyword evidence="12" id="KW-1185">Reference proteome</keyword>
<comment type="similarity">
    <text evidence="2 9">Belongs to the snRNP Sm proteins family.</text>
</comment>
<dbReference type="STRING" id="645134.A0A0L0HKR0"/>
<evidence type="ECO:0000256" key="7">
    <source>
        <dbReference type="ARBA" id="ARBA00023242"/>
    </source>
</evidence>
<keyword evidence="8 9" id="KW-0687">Ribonucleoprotein</keyword>
<reference evidence="11 12" key="1">
    <citation type="submission" date="2009-08" db="EMBL/GenBank/DDBJ databases">
        <title>The Genome Sequence of Spizellomyces punctatus strain DAOM BR117.</title>
        <authorList>
            <consortium name="The Broad Institute Genome Sequencing Platform"/>
            <person name="Russ C."/>
            <person name="Cuomo C."/>
            <person name="Shea T."/>
            <person name="Young S.K."/>
            <person name="Zeng Q."/>
            <person name="Koehrsen M."/>
            <person name="Haas B."/>
            <person name="Borodovsky M."/>
            <person name="Guigo R."/>
            <person name="Alvarado L."/>
            <person name="Berlin A."/>
            <person name="Bochicchio J."/>
            <person name="Borenstein D."/>
            <person name="Chapman S."/>
            <person name="Chen Z."/>
            <person name="Engels R."/>
            <person name="Freedman E."/>
            <person name="Gellesch M."/>
            <person name="Goldberg J."/>
            <person name="Griggs A."/>
            <person name="Gujja S."/>
            <person name="Heiman D."/>
            <person name="Hepburn T."/>
            <person name="Howarth C."/>
            <person name="Jen D."/>
            <person name="Larson L."/>
            <person name="Lewis B."/>
            <person name="Mehta T."/>
            <person name="Park D."/>
            <person name="Pearson M."/>
            <person name="Roberts A."/>
            <person name="Saif S."/>
            <person name="Shenoy N."/>
            <person name="Sisk P."/>
            <person name="Stolte C."/>
            <person name="Sykes S."/>
            <person name="Thomson T."/>
            <person name="Walk T."/>
            <person name="White J."/>
            <person name="Yandava C."/>
            <person name="Burger G."/>
            <person name="Gray M.W."/>
            <person name="Holland P.W.H."/>
            <person name="King N."/>
            <person name="Lang F.B.F."/>
            <person name="Roger A.J."/>
            <person name="Ruiz-Trillo I."/>
            <person name="Lander E."/>
            <person name="Nusbaum C."/>
        </authorList>
    </citation>
    <scope>NUCLEOTIDE SEQUENCE [LARGE SCALE GENOMIC DNA]</scope>
    <source>
        <strain evidence="11 12">DAOM BR117</strain>
    </source>
</reference>
<dbReference type="GO" id="GO:0005688">
    <property type="term" value="C:U6 snRNP"/>
    <property type="evidence" value="ECO:0007669"/>
    <property type="project" value="UniProtKB-UniRule"/>
</dbReference>
<sequence>MDDPGVRLSLLLYDAVGTVATVANKDIQLTPEFAIQGTLKGFDQITNVILSGSSERVFGDEGVEEVPLGLYIIRGHNVAAIGQVDTETDETIDWPRVKAQPLRAIKGGAGVY</sequence>
<keyword evidence="7 9" id="KW-0539">Nucleus</keyword>
<dbReference type="GO" id="GO:0000398">
    <property type="term" value="P:mRNA splicing, via spliceosome"/>
    <property type="evidence" value="ECO:0007669"/>
    <property type="project" value="UniProtKB-UniRule"/>
</dbReference>
<dbReference type="GO" id="GO:0030620">
    <property type="term" value="F:U2 snRNA binding"/>
    <property type="evidence" value="ECO:0007669"/>
    <property type="project" value="EnsemblFungi"/>
</dbReference>
<dbReference type="GO" id="GO:0046540">
    <property type="term" value="C:U4/U6 x U5 tri-snRNP complex"/>
    <property type="evidence" value="ECO:0007669"/>
    <property type="project" value="UniProtKB-UniRule"/>
</dbReference>
<dbReference type="VEuPathDB" id="FungiDB:SPPG_03229"/>
<dbReference type="CDD" id="cd01727">
    <property type="entry name" value="LSm8"/>
    <property type="match status" value="1"/>
</dbReference>
<dbReference type="FunCoup" id="A0A0L0HKR0">
    <property type="interactions" value="461"/>
</dbReference>
<dbReference type="PROSITE" id="PS52002">
    <property type="entry name" value="SM"/>
    <property type="match status" value="1"/>
</dbReference>
<evidence type="ECO:0000256" key="5">
    <source>
        <dbReference type="ARBA" id="ARBA00022884"/>
    </source>
</evidence>
<comment type="function">
    <text evidence="9">Plays role in pre-mRNA splicing as component of the U4/U6-U5 tri-snRNP complex that is involved in spliceosome assembly, and as component of the precatalytic spliceosome (spliceosome B complex). The heptameric LSM2-8 complex binds specifically to the 3'-terminal U-tract of U6 snRNA.</text>
</comment>
<dbReference type="GO" id="GO:0071011">
    <property type="term" value="C:precatalytic spliceosome"/>
    <property type="evidence" value="ECO:0007669"/>
    <property type="project" value="TreeGrafter"/>
</dbReference>
<dbReference type="Gene3D" id="2.30.30.100">
    <property type="match status" value="1"/>
</dbReference>
<dbReference type="InterPro" id="IPR001163">
    <property type="entry name" value="Sm_dom_euk/arc"/>
</dbReference>
<keyword evidence="6 9" id="KW-0508">mRNA splicing</keyword>
<keyword evidence="4 9" id="KW-0747">Spliceosome</keyword>